<dbReference type="Gene3D" id="3.40.50.720">
    <property type="entry name" value="NAD(P)-binding Rossmann-like Domain"/>
    <property type="match status" value="2"/>
</dbReference>
<dbReference type="RefSeq" id="WP_066316219.1">
    <property type="nucleotide sequence ID" value="NZ_LQRT01000024.1"/>
</dbReference>
<accession>A0A162ZT34</accession>
<dbReference type="SUPFAM" id="SSF51735">
    <property type="entry name" value="NAD(P)-binding Rossmann-fold domains"/>
    <property type="match status" value="1"/>
</dbReference>
<dbReference type="InterPro" id="IPR029752">
    <property type="entry name" value="D-isomer_DH_CS1"/>
</dbReference>
<reference evidence="6 7" key="1">
    <citation type="submission" date="2016-01" db="EMBL/GenBank/DDBJ databases">
        <title>The draft genome sequence of Aquimarina sp. RZW4-3-2.</title>
        <authorList>
            <person name="Wang Y."/>
        </authorList>
    </citation>
    <scope>NUCLEOTIDE SEQUENCE [LARGE SCALE GENOMIC DNA]</scope>
    <source>
        <strain evidence="6 7">RZW4-3-2</strain>
    </source>
</reference>
<dbReference type="Pfam" id="PF00389">
    <property type="entry name" value="2-Hacid_dh"/>
    <property type="match status" value="1"/>
</dbReference>
<gene>
    <name evidence="6" type="ORF">AWE51_10245</name>
</gene>
<dbReference type="InterPro" id="IPR058205">
    <property type="entry name" value="D-LDH-like"/>
</dbReference>
<dbReference type="InterPro" id="IPR036291">
    <property type="entry name" value="NAD(P)-bd_dom_sf"/>
</dbReference>
<dbReference type="GO" id="GO:0008720">
    <property type="term" value="F:D-lactate dehydrogenase (NAD+) activity"/>
    <property type="evidence" value="ECO:0007669"/>
    <property type="project" value="TreeGrafter"/>
</dbReference>
<dbReference type="SUPFAM" id="SSF52283">
    <property type="entry name" value="Formate/glycerate dehydrogenase catalytic domain-like"/>
    <property type="match status" value="1"/>
</dbReference>
<evidence type="ECO:0000256" key="2">
    <source>
        <dbReference type="ARBA" id="ARBA00023027"/>
    </source>
</evidence>
<proteinExistence type="inferred from homology"/>
<keyword evidence="7" id="KW-1185">Reference proteome</keyword>
<evidence type="ECO:0000313" key="7">
    <source>
        <dbReference type="Proteomes" id="UP000076715"/>
    </source>
</evidence>
<dbReference type="GO" id="GO:0051287">
    <property type="term" value="F:NAD binding"/>
    <property type="evidence" value="ECO:0007669"/>
    <property type="project" value="InterPro"/>
</dbReference>
<dbReference type="PANTHER" id="PTHR43026">
    <property type="entry name" value="2-HYDROXYACID DEHYDROGENASE HOMOLOG 1-RELATED"/>
    <property type="match status" value="1"/>
</dbReference>
<keyword evidence="2" id="KW-0520">NAD</keyword>
<comment type="similarity">
    <text evidence="1 3">Belongs to the D-isomer specific 2-hydroxyacid dehydrogenase family.</text>
</comment>
<evidence type="ECO:0000313" key="6">
    <source>
        <dbReference type="EMBL" id="KZS40011.1"/>
    </source>
</evidence>
<organism evidence="6 7">
    <name type="scientific">Aquimarina aggregata</name>
    <dbReference type="NCBI Taxonomy" id="1642818"/>
    <lineage>
        <taxon>Bacteria</taxon>
        <taxon>Pseudomonadati</taxon>
        <taxon>Bacteroidota</taxon>
        <taxon>Flavobacteriia</taxon>
        <taxon>Flavobacteriales</taxon>
        <taxon>Flavobacteriaceae</taxon>
        <taxon>Aquimarina</taxon>
    </lineage>
</organism>
<keyword evidence="3" id="KW-0560">Oxidoreductase</keyword>
<protein>
    <submittedName>
        <fullName evidence="6">Hydroxyacid dehydrogenase</fullName>
    </submittedName>
</protein>
<evidence type="ECO:0000259" key="4">
    <source>
        <dbReference type="Pfam" id="PF00389"/>
    </source>
</evidence>
<feature type="domain" description="D-isomer specific 2-hydroxyacid dehydrogenase catalytic" evidence="4">
    <location>
        <begin position="8"/>
        <end position="326"/>
    </location>
</feature>
<dbReference type="Pfam" id="PF02826">
    <property type="entry name" value="2-Hacid_dh_C"/>
    <property type="match status" value="1"/>
</dbReference>
<dbReference type="OrthoDB" id="9777288at2"/>
<evidence type="ECO:0000256" key="3">
    <source>
        <dbReference type="RuleBase" id="RU003719"/>
    </source>
</evidence>
<feature type="domain" description="D-isomer specific 2-hydroxyacid dehydrogenase NAD-binding" evidence="5">
    <location>
        <begin position="109"/>
        <end position="297"/>
    </location>
</feature>
<comment type="caution">
    <text evidence="6">The sequence shown here is derived from an EMBL/GenBank/DDBJ whole genome shotgun (WGS) entry which is preliminary data.</text>
</comment>
<dbReference type="Proteomes" id="UP000076715">
    <property type="component" value="Unassembled WGS sequence"/>
</dbReference>
<evidence type="ECO:0000256" key="1">
    <source>
        <dbReference type="ARBA" id="ARBA00005854"/>
    </source>
</evidence>
<dbReference type="EMBL" id="LQRT01000024">
    <property type="protein sequence ID" value="KZS40011.1"/>
    <property type="molecule type" value="Genomic_DNA"/>
</dbReference>
<dbReference type="PANTHER" id="PTHR43026:SF1">
    <property type="entry name" value="2-HYDROXYACID DEHYDROGENASE HOMOLOG 1-RELATED"/>
    <property type="match status" value="1"/>
</dbReference>
<dbReference type="PROSITE" id="PS00065">
    <property type="entry name" value="D_2_HYDROXYACID_DH_1"/>
    <property type="match status" value="1"/>
</dbReference>
<dbReference type="STRING" id="1642818.AWE51_10245"/>
<dbReference type="InterPro" id="IPR006140">
    <property type="entry name" value="D-isomer_DH_NAD-bd"/>
</dbReference>
<sequence length="334" mass="37174">MKILTYSSKDFEIPFLEKSNNEVHHVKYIPDHLTSKTAALAMGFDAICISPADDGSTMVLERLKDFNIKYIVLRSTGYDNINLTTAQKLNIKVANAAGYSPITIAEHGIALLLAIKRKLIQANQQVNAYNFSLSNLVGTNLNQKTVGVIGTGRIGKALTKILYGFGCTIVGHDIQEDKELVEQYDMKYMDLENICRQSDIIFLSTPLNTQTYHLINKSCMDLMKKEVIIVNIARGAIVDIKDIITALISKKIAAYAADVYEYEQGVFFYDRSKNKPDDTVLKQLIDLPNVLLTAHQAFATKEALTTIADTTFCTINCWAQNKPSMHELIPALVG</sequence>
<name>A0A162ZT34_9FLAO</name>
<dbReference type="AlphaFoldDB" id="A0A162ZT34"/>
<evidence type="ECO:0000259" key="5">
    <source>
        <dbReference type="Pfam" id="PF02826"/>
    </source>
</evidence>
<dbReference type="InterPro" id="IPR006139">
    <property type="entry name" value="D-isomer_2_OHA_DH_cat_dom"/>
</dbReference>